<gene>
    <name evidence="1" type="ORF">I7X39_10910</name>
</gene>
<sequence>MRHFTILALALGLMACSPRWDWRELELADAELRARFPCKPAIQTRDGAGLAHCEQQGLRFSVAWERLERPEHLQPALAQSAPRLAGRLGLAVQGRDEAASAPAGALAFPESGAYRLQGPQGQAQLLTWVRGMRIYQALVQGKTLDAEAAHEFLQGLQHPHSG</sequence>
<dbReference type="PROSITE" id="PS51257">
    <property type="entry name" value="PROKAR_LIPOPROTEIN"/>
    <property type="match status" value="1"/>
</dbReference>
<dbReference type="Proteomes" id="UP000613266">
    <property type="component" value="Unassembled WGS sequence"/>
</dbReference>
<keyword evidence="2" id="KW-1185">Reference proteome</keyword>
<accession>A0A931J786</accession>
<evidence type="ECO:0000313" key="1">
    <source>
        <dbReference type="EMBL" id="MBH9577410.1"/>
    </source>
</evidence>
<proteinExistence type="predicted"/>
<dbReference type="AlphaFoldDB" id="A0A931J786"/>
<dbReference type="RefSeq" id="WP_198111177.1">
    <property type="nucleotide sequence ID" value="NZ_JAEDAK010000006.1"/>
</dbReference>
<evidence type="ECO:0000313" key="2">
    <source>
        <dbReference type="Proteomes" id="UP000613266"/>
    </source>
</evidence>
<protein>
    <recommendedName>
        <fullName evidence="3">Lipoprotein</fullName>
    </recommendedName>
</protein>
<reference evidence="1" key="1">
    <citation type="submission" date="2020-12" db="EMBL/GenBank/DDBJ databases">
        <title>The genome sequence of Inhella sp. 1Y17.</title>
        <authorList>
            <person name="Liu Y."/>
        </authorList>
    </citation>
    <scope>NUCLEOTIDE SEQUENCE</scope>
    <source>
        <strain evidence="1">1Y17</strain>
    </source>
</reference>
<organism evidence="1 2">
    <name type="scientific">Inhella proteolytica</name>
    <dbReference type="NCBI Taxonomy" id="2795029"/>
    <lineage>
        <taxon>Bacteria</taxon>
        <taxon>Pseudomonadati</taxon>
        <taxon>Pseudomonadota</taxon>
        <taxon>Betaproteobacteria</taxon>
        <taxon>Burkholderiales</taxon>
        <taxon>Sphaerotilaceae</taxon>
        <taxon>Inhella</taxon>
    </lineage>
</organism>
<evidence type="ECO:0008006" key="3">
    <source>
        <dbReference type="Google" id="ProtNLM"/>
    </source>
</evidence>
<comment type="caution">
    <text evidence="1">The sequence shown here is derived from an EMBL/GenBank/DDBJ whole genome shotgun (WGS) entry which is preliminary data.</text>
</comment>
<dbReference type="EMBL" id="JAEDAK010000006">
    <property type="protein sequence ID" value="MBH9577410.1"/>
    <property type="molecule type" value="Genomic_DNA"/>
</dbReference>
<name>A0A931J786_9BURK</name>